<keyword evidence="3" id="KW-1185">Reference proteome</keyword>
<dbReference type="InterPro" id="IPR038726">
    <property type="entry name" value="PDDEXK_AddAB-type"/>
</dbReference>
<dbReference type="AlphaFoldDB" id="A0A8J3HXI0"/>
<comment type="caution">
    <text evidence="2">The sequence shown here is derived from an EMBL/GenBank/DDBJ whole genome shotgun (WGS) entry which is preliminary data.</text>
</comment>
<sequence>MNTEHAFLKLIPLMLDFELPKFQRIAKDFFKLDMERRKNFSVVEVEKAFSWPLSEKITIRAKCDRIEHLLDGSIAIIDYKTSSLPTQSDVEISPQLILQAITAMHSMNKEIKELMYWKFDGKQAEIFTIENHKETVQFLSTNIKDFLSNFLNENVPFTASYSLNLKRSSNYKHLERTEEWL</sequence>
<gene>
    <name evidence="2" type="ORF">sL5_03490</name>
</gene>
<dbReference type="Proteomes" id="UP000637906">
    <property type="component" value="Unassembled WGS sequence"/>
</dbReference>
<proteinExistence type="predicted"/>
<feature type="domain" description="PD-(D/E)XK endonuclease-like" evidence="1">
    <location>
        <begin position="29"/>
        <end position="148"/>
    </location>
</feature>
<dbReference type="Pfam" id="PF12705">
    <property type="entry name" value="PDDEXK_1"/>
    <property type="match status" value="1"/>
</dbReference>
<organism evidence="2 3">
    <name type="scientific">Candidatus Mesenet longicola</name>
    <dbReference type="NCBI Taxonomy" id="1892558"/>
    <lineage>
        <taxon>Bacteria</taxon>
        <taxon>Pseudomonadati</taxon>
        <taxon>Pseudomonadota</taxon>
        <taxon>Alphaproteobacteria</taxon>
        <taxon>Rickettsiales</taxon>
        <taxon>Anaplasmataceae</taxon>
        <taxon>Candidatus Mesenet</taxon>
    </lineage>
</organism>
<evidence type="ECO:0000259" key="1">
    <source>
        <dbReference type="Pfam" id="PF12705"/>
    </source>
</evidence>
<reference evidence="2 3" key="1">
    <citation type="journal article" date="2021" name="Microb. Ecol.">
        <title>Candidatus Mesenet longicola: Novel Endosymbionts of Brontispa longissima that Induce Cytoplasmic Incompatibility.</title>
        <authorList>
            <person name="Takano S."/>
            <person name="Gotoh Y."/>
            <person name="Hayashi T."/>
        </authorList>
    </citation>
    <scope>NUCLEOTIDE SEQUENCE [LARGE SCALE GENOMIC DNA]</scope>
    <source>
        <strain evidence="2">L5</strain>
    </source>
</reference>
<dbReference type="InterPro" id="IPR011604">
    <property type="entry name" value="PDDEXK-like_dom_sf"/>
</dbReference>
<evidence type="ECO:0000313" key="2">
    <source>
        <dbReference type="EMBL" id="GHM59356.1"/>
    </source>
</evidence>
<accession>A0A8J3HXI0</accession>
<dbReference type="Gene3D" id="3.90.320.10">
    <property type="match status" value="1"/>
</dbReference>
<protein>
    <recommendedName>
        <fullName evidence="1">PD-(D/E)XK endonuclease-like domain-containing protein</fullName>
    </recommendedName>
</protein>
<evidence type="ECO:0000313" key="3">
    <source>
        <dbReference type="Proteomes" id="UP000637906"/>
    </source>
</evidence>
<dbReference type="EMBL" id="BNGU01000010">
    <property type="protein sequence ID" value="GHM59356.1"/>
    <property type="molecule type" value="Genomic_DNA"/>
</dbReference>
<name>A0A8J3HXI0_9RICK</name>